<proteinExistence type="predicted"/>
<dbReference type="AlphaFoldDB" id="J2A4F9"/>
<dbReference type="EMBL" id="AJGV01000001">
    <property type="protein sequence ID" value="EJJ09146.1"/>
    <property type="molecule type" value="Genomic_DNA"/>
</dbReference>
<protein>
    <submittedName>
        <fullName evidence="1">Uncharacterized protein</fullName>
    </submittedName>
</protein>
<dbReference type="HOGENOM" id="CLU_2572235_0_0_11"/>
<accession>J2A4F9</accession>
<organism evidence="1">
    <name type="scientific">Streptomyces auratus AGR0001</name>
    <dbReference type="NCBI Taxonomy" id="1160718"/>
    <lineage>
        <taxon>Bacteria</taxon>
        <taxon>Bacillati</taxon>
        <taxon>Actinomycetota</taxon>
        <taxon>Actinomycetes</taxon>
        <taxon>Kitasatosporales</taxon>
        <taxon>Streptomycetaceae</taxon>
        <taxon>Streptomyces</taxon>
    </lineage>
</organism>
<evidence type="ECO:0000313" key="1">
    <source>
        <dbReference type="EMBL" id="EJJ09146.1"/>
    </source>
</evidence>
<gene>
    <name evidence="1" type="ORF">SU9_00115</name>
</gene>
<comment type="caution">
    <text evidence="1">The sequence shown here is derived from an EMBL/GenBank/DDBJ whole genome shotgun (WGS) entry which is preliminary data.</text>
</comment>
<name>J2A4F9_9ACTN</name>
<reference evidence="1" key="1">
    <citation type="journal article" date="2012" name="J. Bacteriol.">
        <title>Genome Sequence of Streptomyces auratus Strain AGR0001, a Phoslactomycin-Producing Actinomycete.</title>
        <authorList>
            <person name="Han X."/>
            <person name="Li M."/>
            <person name="Ding Z."/>
            <person name="Zhao J."/>
            <person name="Ji K."/>
            <person name="Wen M."/>
            <person name="Lu T."/>
        </authorList>
    </citation>
    <scope>NUCLEOTIDE SEQUENCE [LARGE SCALE GENOMIC DNA]</scope>
    <source>
        <strain evidence="1">AGR0001</strain>
    </source>
</reference>
<sequence length="81" mass="8634">MRSAPLINGTINSRGARAAGALAVTHMELAEEPRSHLMSARSSLHASLTLSPTCDIDRFRCGVVRAVRANLRQVASSPPQP</sequence>
<dbReference type="STRING" id="1160718.SU9_00115"/>